<keyword evidence="8" id="KW-0832">Ubl conjugation</keyword>
<keyword evidence="6" id="KW-1017">Isopeptide bond</keyword>
<keyword evidence="9" id="KW-0007">Acetylation</keyword>
<gene>
    <name evidence="16" type="ORF">pipiens_008858</name>
</gene>
<evidence type="ECO:0000256" key="3">
    <source>
        <dbReference type="ARBA" id="ARBA00004544"/>
    </source>
</evidence>
<comment type="subunit">
    <text evidence="14">Subunit of dynactin, a multiprotein complex part of a tripartite complex with dynein and a adapter, such as BICDL1, BICD2 or HOOK3. The dynactin complex is built around ACTR1A/ACTB filament and consists of an actin-related filament composed of a shoulder domain, a pointed end and a barbed end. Its length is defined by its flexible shoulder domain. The soulder is composed of 2 DCTN1 subunits, 4 DCTN2 and 2 DCTN3. The 4 DCNT2 (via N-terminus) bind the ACTR1A filament and act as molecular rulers to determine the length. The pointed end is important for binding dynein-dynactin cargo adapters. Consists of 4 subunits: ACTR10, DCNT4, DCTN5 and DCTN6. The barbed end is composed of a CAPZA1:CAPZB heterodimers, which binds ACTR1A/ACTB filament and dynactin and stabilizes dynactin. Interacts with ATP7B, but not ATP7A, in a copper-dependent manner. Interacts with ANK2; this interaction is required for localization at costameres. Interacts with N4BP2L1.</text>
</comment>
<comment type="caution">
    <text evidence="16">The sequence shown here is derived from an EMBL/GenBank/DDBJ whole genome shotgun (WGS) entry which is preliminary data.</text>
</comment>
<dbReference type="InterPro" id="IPR008603">
    <property type="entry name" value="DCTN4"/>
</dbReference>
<evidence type="ECO:0000256" key="10">
    <source>
        <dbReference type="ARBA" id="ARBA00023054"/>
    </source>
</evidence>
<dbReference type="PANTHER" id="PTHR13034">
    <property type="entry name" value="DYNACTIN P62 SUBUNIT"/>
    <property type="match status" value="1"/>
</dbReference>
<comment type="subcellular location">
    <subcellularLocation>
        <location evidence="3">Cytoplasm</location>
        <location evidence="3">Cell cortex</location>
    </subcellularLocation>
    <subcellularLocation>
        <location evidence="1">Cytoplasm</location>
        <location evidence="1">Cytoskeleton</location>
        <location evidence="1">Microtubule organizing center</location>
        <location evidence="1">Centrosome</location>
    </subcellularLocation>
    <subcellularLocation>
        <location evidence="2">Cytoplasm</location>
        <location evidence="2">Cytoskeleton</location>
        <location evidence="2">Stress fiber</location>
    </subcellularLocation>
    <subcellularLocation>
        <location evidence="4">Cytoplasm</location>
        <location evidence="4">Myofibril</location>
    </subcellularLocation>
</comment>
<evidence type="ECO:0000256" key="14">
    <source>
        <dbReference type="ARBA" id="ARBA00093507"/>
    </source>
</evidence>
<keyword evidence="7" id="KW-0597">Phosphoprotein</keyword>
<proteinExistence type="inferred from homology"/>
<sequence>MGVLKRTMEKEQLLEPVPVFCHDEDKHERSDLRVDWGNIAILFFLYLLQGILMGLRSLRCRQCDHNVTKSEYNPSSIKYRIAMFAAYHAPEVRFIRCEPLMFNQKAILLLKLINPTINDMTITIMELPTDEEERRMIEELKLSAEATVSSSSSSLMLVGRGVDLGYE</sequence>
<accession>A0ABD1DG21</accession>
<evidence type="ECO:0000256" key="7">
    <source>
        <dbReference type="ARBA" id="ARBA00022553"/>
    </source>
</evidence>
<comment type="similarity">
    <text evidence="12">Belongs to the dynactin subunit 4 family.</text>
</comment>
<evidence type="ECO:0000256" key="11">
    <source>
        <dbReference type="ARBA" id="ARBA00023212"/>
    </source>
</evidence>
<keyword evidence="15" id="KW-0812">Transmembrane</keyword>
<name>A0ABD1DG21_CULPP</name>
<dbReference type="AlphaFoldDB" id="A0ABD1DG21"/>
<evidence type="ECO:0000256" key="8">
    <source>
        <dbReference type="ARBA" id="ARBA00022843"/>
    </source>
</evidence>
<keyword evidence="15" id="KW-0472">Membrane</keyword>
<dbReference type="GO" id="GO:0030016">
    <property type="term" value="C:myofibril"/>
    <property type="evidence" value="ECO:0007669"/>
    <property type="project" value="UniProtKB-SubCell"/>
</dbReference>
<evidence type="ECO:0000256" key="13">
    <source>
        <dbReference type="ARBA" id="ARBA00034864"/>
    </source>
</evidence>
<dbReference type="EMBL" id="JBEHCU010005856">
    <property type="protein sequence ID" value="KAL1398566.1"/>
    <property type="molecule type" value="Genomic_DNA"/>
</dbReference>
<dbReference type="PANTHER" id="PTHR13034:SF2">
    <property type="entry name" value="DYNACTIN SUBUNIT 4"/>
    <property type="match status" value="1"/>
</dbReference>
<keyword evidence="15" id="KW-1133">Transmembrane helix</keyword>
<evidence type="ECO:0000313" key="16">
    <source>
        <dbReference type="EMBL" id="KAL1398566.1"/>
    </source>
</evidence>
<keyword evidence="11" id="KW-0206">Cytoskeleton</keyword>
<feature type="transmembrane region" description="Helical" evidence="15">
    <location>
        <begin position="36"/>
        <end position="55"/>
    </location>
</feature>
<evidence type="ECO:0000256" key="12">
    <source>
        <dbReference type="ARBA" id="ARBA00034776"/>
    </source>
</evidence>
<evidence type="ECO:0000256" key="2">
    <source>
        <dbReference type="ARBA" id="ARBA00004529"/>
    </source>
</evidence>
<dbReference type="GO" id="GO:0005813">
    <property type="term" value="C:centrosome"/>
    <property type="evidence" value="ECO:0007669"/>
    <property type="project" value="UniProtKB-SubCell"/>
</dbReference>
<dbReference type="GO" id="GO:0001725">
    <property type="term" value="C:stress fiber"/>
    <property type="evidence" value="ECO:0007669"/>
    <property type="project" value="UniProtKB-SubCell"/>
</dbReference>
<keyword evidence="17" id="KW-1185">Reference proteome</keyword>
<evidence type="ECO:0000256" key="4">
    <source>
        <dbReference type="ARBA" id="ARBA00004657"/>
    </source>
</evidence>
<evidence type="ECO:0000256" key="6">
    <source>
        <dbReference type="ARBA" id="ARBA00022499"/>
    </source>
</evidence>
<evidence type="ECO:0000256" key="1">
    <source>
        <dbReference type="ARBA" id="ARBA00004300"/>
    </source>
</evidence>
<reference evidence="16 17" key="1">
    <citation type="submission" date="2024-05" db="EMBL/GenBank/DDBJ databases">
        <title>Culex pipiens pipiens assembly and annotation.</title>
        <authorList>
            <person name="Alout H."/>
            <person name="Durand T."/>
        </authorList>
    </citation>
    <scope>NUCLEOTIDE SEQUENCE [LARGE SCALE GENOMIC DNA]</scope>
    <source>
        <strain evidence="16">HA-2024</strain>
        <tissue evidence="16">Whole body</tissue>
    </source>
</reference>
<evidence type="ECO:0000256" key="15">
    <source>
        <dbReference type="SAM" id="Phobius"/>
    </source>
</evidence>
<evidence type="ECO:0000256" key="5">
    <source>
        <dbReference type="ARBA" id="ARBA00022490"/>
    </source>
</evidence>
<protein>
    <recommendedName>
        <fullName evidence="13">Dynactin subunit 4</fullName>
    </recommendedName>
</protein>
<keyword evidence="5" id="KW-0963">Cytoplasm</keyword>
<dbReference type="GO" id="GO:0005938">
    <property type="term" value="C:cell cortex"/>
    <property type="evidence" value="ECO:0007669"/>
    <property type="project" value="UniProtKB-SubCell"/>
</dbReference>
<organism evidence="16 17">
    <name type="scientific">Culex pipiens pipiens</name>
    <name type="common">Northern house mosquito</name>
    <dbReference type="NCBI Taxonomy" id="38569"/>
    <lineage>
        <taxon>Eukaryota</taxon>
        <taxon>Metazoa</taxon>
        <taxon>Ecdysozoa</taxon>
        <taxon>Arthropoda</taxon>
        <taxon>Hexapoda</taxon>
        <taxon>Insecta</taxon>
        <taxon>Pterygota</taxon>
        <taxon>Neoptera</taxon>
        <taxon>Endopterygota</taxon>
        <taxon>Diptera</taxon>
        <taxon>Nematocera</taxon>
        <taxon>Culicoidea</taxon>
        <taxon>Culicidae</taxon>
        <taxon>Culicinae</taxon>
        <taxon>Culicini</taxon>
        <taxon>Culex</taxon>
        <taxon>Culex</taxon>
    </lineage>
</organism>
<evidence type="ECO:0000313" key="17">
    <source>
        <dbReference type="Proteomes" id="UP001562425"/>
    </source>
</evidence>
<evidence type="ECO:0000256" key="9">
    <source>
        <dbReference type="ARBA" id="ARBA00022990"/>
    </source>
</evidence>
<dbReference type="Proteomes" id="UP001562425">
    <property type="component" value="Unassembled WGS sequence"/>
</dbReference>
<keyword evidence="10" id="KW-0175">Coiled coil</keyword>